<dbReference type="InterPro" id="IPR048469">
    <property type="entry name" value="YchJ-like_M"/>
</dbReference>
<evidence type="ECO:0000313" key="2">
    <source>
        <dbReference type="EMBL" id="MBB5954168.1"/>
    </source>
</evidence>
<evidence type="ECO:0000313" key="3">
    <source>
        <dbReference type="Proteomes" id="UP000547510"/>
    </source>
</evidence>
<dbReference type="PANTHER" id="PTHR33747">
    <property type="entry name" value="UPF0225 PROTEIN SCO1677"/>
    <property type="match status" value="1"/>
</dbReference>
<sequence>MTTCPCGLGEPYEMCCGAFHSGLKTAPTAETLMRSRFSAFAVRDEAYLLGTWHPTTRPEQLDFDLDQQWTGLEILDRTAGGLLQNTGTVEFRAHYRWRGQRDVLHENSSFVREDGRWLYVGPV</sequence>
<organism evidence="2 3">
    <name type="scientific">Saccharothrix tamanrassetensis</name>
    <dbReference type="NCBI Taxonomy" id="1051531"/>
    <lineage>
        <taxon>Bacteria</taxon>
        <taxon>Bacillati</taxon>
        <taxon>Actinomycetota</taxon>
        <taxon>Actinomycetes</taxon>
        <taxon>Pseudonocardiales</taxon>
        <taxon>Pseudonocardiaceae</taxon>
        <taxon>Saccharothrix</taxon>
    </lineage>
</organism>
<reference evidence="2 3" key="1">
    <citation type="submission" date="2020-08" db="EMBL/GenBank/DDBJ databases">
        <title>Genomic Encyclopedia of Type Strains, Phase III (KMG-III): the genomes of soil and plant-associated and newly described type strains.</title>
        <authorList>
            <person name="Whitman W."/>
        </authorList>
    </citation>
    <scope>NUCLEOTIDE SEQUENCE [LARGE SCALE GENOMIC DNA]</scope>
    <source>
        <strain evidence="2 3">CECT 8640</strain>
    </source>
</reference>
<dbReference type="Pfam" id="PF17775">
    <property type="entry name" value="YchJ_M-like"/>
    <property type="match status" value="1"/>
</dbReference>
<protein>
    <submittedName>
        <fullName evidence="2">SEC-C motif-containing protein</fullName>
    </submittedName>
</protein>
<evidence type="ECO:0000259" key="1">
    <source>
        <dbReference type="Pfam" id="PF17775"/>
    </source>
</evidence>
<dbReference type="SUPFAM" id="SSF54427">
    <property type="entry name" value="NTF2-like"/>
    <property type="match status" value="1"/>
</dbReference>
<dbReference type="EMBL" id="JACHJN010000001">
    <property type="protein sequence ID" value="MBB5954168.1"/>
    <property type="molecule type" value="Genomic_DNA"/>
</dbReference>
<dbReference type="InterPro" id="IPR032710">
    <property type="entry name" value="NTF2-like_dom_sf"/>
</dbReference>
<dbReference type="Gene3D" id="3.10.450.50">
    <property type="match status" value="1"/>
</dbReference>
<dbReference type="Proteomes" id="UP000547510">
    <property type="component" value="Unassembled WGS sequence"/>
</dbReference>
<feature type="domain" description="YchJ-like middle NTF2-like" evidence="1">
    <location>
        <begin position="28"/>
        <end position="120"/>
    </location>
</feature>
<keyword evidence="3" id="KW-1185">Reference proteome</keyword>
<dbReference type="AlphaFoldDB" id="A0A841CDC0"/>
<accession>A0A841CDC0</accession>
<dbReference type="PANTHER" id="PTHR33747:SF1">
    <property type="entry name" value="ADENYLATE CYCLASE-ASSOCIATED CAP C-TERMINAL DOMAIN-CONTAINING PROTEIN"/>
    <property type="match status" value="1"/>
</dbReference>
<proteinExistence type="predicted"/>
<name>A0A841CDC0_9PSEU</name>
<gene>
    <name evidence="2" type="ORF">FHS29_000738</name>
</gene>
<comment type="caution">
    <text evidence="2">The sequence shown here is derived from an EMBL/GenBank/DDBJ whole genome shotgun (WGS) entry which is preliminary data.</text>
</comment>